<dbReference type="PANTHER" id="PTHR30451">
    <property type="entry name" value="OUTER MEMBRANE USHER PROTEIN"/>
    <property type="match status" value="1"/>
</dbReference>
<dbReference type="GO" id="GO:0015473">
    <property type="term" value="F:fimbrial usher porin activity"/>
    <property type="evidence" value="ECO:0007669"/>
    <property type="project" value="InterPro"/>
</dbReference>
<feature type="non-terminal residue" evidence="1">
    <location>
        <position position="1"/>
    </location>
</feature>
<sequence length="67" mass="7384">WLERDIIPLRSRLTLGDGYTQGDIFDGINFRGAQLASDDNMLPDSQRGFAPVIHGIARGTAQVTIKQ</sequence>
<proteinExistence type="predicted"/>
<comment type="caution">
    <text evidence="1">The sequence shown here is derived from an EMBL/GenBank/DDBJ whole genome shotgun (WGS) entry which is preliminary data.</text>
</comment>
<dbReference type="EMBL" id="AZMM01015012">
    <property type="protein sequence ID" value="ETJ30466.1"/>
    <property type="molecule type" value="Genomic_DNA"/>
</dbReference>
<dbReference type="InterPro" id="IPR000015">
    <property type="entry name" value="Fimb_usher"/>
</dbReference>
<dbReference type="Pfam" id="PF00577">
    <property type="entry name" value="Usher"/>
    <property type="match status" value="1"/>
</dbReference>
<gene>
    <name evidence="1" type="ORF">Q604_UNBC15012G0001</name>
</gene>
<reference evidence="1" key="1">
    <citation type="submission" date="2013-12" db="EMBL/GenBank/DDBJ databases">
        <title>A Varibaculum cambriense genome reconstructed from a premature infant gut community with otherwise low bacterial novelty that shifts toward anaerobic metabolism during the third week of life.</title>
        <authorList>
            <person name="Brown C.T."/>
            <person name="Sharon I."/>
            <person name="Thomas B.C."/>
            <person name="Castelle C.J."/>
            <person name="Morowitz M.J."/>
            <person name="Banfield J.F."/>
        </authorList>
    </citation>
    <scope>NUCLEOTIDE SEQUENCE</scope>
</reference>
<dbReference type="AlphaFoldDB" id="W1XK10"/>
<dbReference type="PANTHER" id="PTHR30451:SF21">
    <property type="entry name" value="FIMBRIAL USHER DOMAIN-CONTAINING PROTEIN YDET-RELATED"/>
    <property type="match status" value="1"/>
</dbReference>
<dbReference type="GO" id="GO:0009279">
    <property type="term" value="C:cell outer membrane"/>
    <property type="evidence" value="ECO:0007669"/>
    <property type="project" value="TreeGrafter"/>
</dbReference>
<evidence type="ECO:0000313" key="1">
    <source>
        <dbReference type="EMBL" id="ETJ30466.1"/>
    </source>
</evidence>
<accession>W1XK10</accession>
<dbReference type="Gene3D" id="2.60.40.3110">
    <property type="match status" value="1"/>
</dbReference>
<dbReference type="GO" id="GO:0009297">
    <property type="term" value="P:pilus assembly"/>
    <property type="evidence" value="ECO:0007669"/>
    <property type="project" value="InterPro"/>
</dbReference>
<organism evidence="1">
    <name type="scientific">human gut metagenome</name>
    <dbReference type="NCBI Taxonomy" id="408170"/>
    <lineage>
        <taxon>unclassified sequences</taxon>
        <taxon>metagenomes</taxon>
        <taxon>organismal metagenomes</taxon>
    </lineage>
</organism>
<protein>
    <submittedName>
        <fullName evidence="1">Outer membrane usher protein fimD</fullName>
    </submittedName>
</protein>
<name>W1XK10_9ZZZZ</name>
<feature type="non-terminal residue" evidence="1">
    <location>
        <position position="67"/>
    </location>
</feature>